<accession>S4YA15</accession>
<evidence type="ECO:0000313" key="2">
    <source>
        <dbReference type="Proteomes" id="UP000014803"/>
    </source>
</evidence>
<dbReference type="Proteomes" id="UP000014803">
    <property type="component" value="Chromosome"/>
</dbReference>
<sequence>MSAASAATSGSSSALALSVIACWKLSAARTGSSFKIASWRSLEFKSSPRSLPCRVARSDSAFFSSSRT</sequence>
<organism evidence="1 2">
    <name type="scientific">Sorangium cellulosum So0157-2</name>
    <dbReference type="NCBI Taxonomy" id="1254432"/>
    <lineage>
        <taxon>Bacteria</taxon>
        <taxon>Pseudomonadati</taxon>
        <taxon>Myxococcota</taxon>
        <taxon>Polyangia</taxon>
        <taxon>Polyangiales</taxon>
        <taxon>Polyangiaceae</taxon>
        <taxon>Sorangium</taxon>
    </lineage>
</organism>
<dbReference type="HOGENOM" id="CLU_2791778_0_0_7"/>
<dbReference type="STRING" id="1254432.SCE1572_45430"/>
<protein>
    <submittedName>
        <fullName evidence="1">Uncharacterized protein</fullName>
    </submittedName>
</protein>
<dbReference type="AlphaFoldDB" id="S4YA15"/>
<dbReference type="EMBL" id="CP003969">
    <property type="protein sequence ID" value="AGP41115.1"/>
    <property type="molecule type" value="Genomic_DNA"/>
</dbReference>
<proteinExistence type="predicted"/>
<dbReference type="KEGG" id="scu:SCE1572_45430"/>
<reference evidence="1 2" key="1">
    <citation type="journal article" date="2013" name="Sci. Rep.">
        <title>Extraordinary expansion of a Sorangium cellulosum genome from an alkaline milieu.</title>
        <authorList>
            <person name="Han K."/>
            <person name="Li Z.F."/>
            <person name="Peng R."/>
            <person name="Zhu L.P."/>
            <person name="Zhou T."/>
            <person name="Wang L.G."/>
            <person name="Li S.G."/>
            <person name="Zhang X.B."/>
            <person name="Hu W."/>
            <person name="Wu Z.H."/>
            <person name="Qin N."/>
            <person name="Li Y.Z."/>
        </authorList>
    </citation>
    <scope>NUCLEOTIDE SEQUENCE [LARGE SCALE GENOMIC DNA]</scope>
    <source>
        <strain evidence="1 2">So0157-2</strain>
    </source>
</reference>
<evidence type="ECO:0000313" key="1">
    <source>
        <dbReference type="EMBL" id="AGP41115.1"/>
    </source>
</evidence>
<name>S4YA15_SORCE</name>
<gene>
    <name evidence="1" type="ORF">SCE1572_45430</name>
</gene>